<proteinExistence type="predicted"/>
<reference evidence="1 2" key="1">
    <citation type="submission" date="2016-02" db="EMBL/GenBank/DDBJ databases">
        <title>Genome sequence of Halalkalicoccus paucihalophilus DSM 24557.</title>
        <authorList>
            <person name="Poehlein A."/>
            <person name="Daniel R."/>
        </authorList>
    </citation>
    <scope>NUCLEOTIDE SEQUENCE [LARGE SCALE GENOMIC DNA]</scope>
    <source>
        <strain evidence="1 2">DSM 24557</strain>
    </source>
</reference>
<dbReference type="Gene3D" id="3.30.530.20">
    <property type="match status" value="1"/>
</dbReference>
<protein>
    <submittedName>
        <fullName evidence="1">Polyketide cyclase / dehydrase and lipid transport</fullName>
    </submittedName>
</protein>
<dbReference type="CDD" id="cd07812">
    <property type="entry name" value="SRPBCC"/>
    <property type="match status" value="1"/>
</dbReference>
<dbReference type="Proteomes" id="UP000075321">
    <property type="component" value="Unassembled WGS sequence"/>
</dbReference>
<dbReference type="PATRIC" id="fig|1008153.3.peg.2603"/>
<comment type="caution">
    <text evidence="1">The sequence shown here is derived from an EMBL/GenBank/DDBJ whole genome shotgun (WGS) entry which is preliminary data.</text>
</comment>
<dbReference type="Pfam" id="PF10604">
    <property type="entry name" value="Polyketide_cyc2"/>
    <property type="match status" value="1"/>
</dbReference>
<evidence type="ECO:0000313" key="1">
    <source>
        <dbReference type="EMBL" id="KYH25876.1"/>
    </source>
</evidence>
<accession>A0A151ADX7</accession>
<dbReference type="SUPFAM" id="SSF55961">
    <property type="entry name" value="Bet v1-like"/>
    <property type="match status" value="1"/>
</dbReference>
<dbReference type="EMBL" id="LTAZ01000005">
    <property type="protein sequence ID" value="KYH25876.1"/>
    <property type="molecule type" value="Genomic_DNA"/>
</dbReference>
<dbReference type="RefSeq" id="WP_066383010.1">
    <property type="nucleotide sequence ID" value="NZ_LTAZ01000005.1"/>
</dbReference>
<sequence length="176" mass="20311">MDEVELSTVVYLPPEEVYDFLIDFPRYANYSKYLTDVRQHGDGSPGTEYDLRLEWWKLSYTARSEVTEVDPPTRIDWRIVKDIHARGHWRVEEVPEEAPDGEGTASRVYLHIGFDPDSASPSMLDLPAFVSLGWVIDKVKPKVEEEAERIVERIVADLEGEPREVELEIHRTPDSI</sequence>
<dbReference type="InterPro" id="IPR023393">
    <property type="entry name" value="START-like_dom_sf"/>
</dbReference>
<keyword evidence="2" id="KW-1185">Reference proteome</keyword>
<gene>
    <name evidence="1" type="ORF">HAPAU_25540</name>
</gene>
<organism evidence="1 2">
    <name type="scientific">Halalkalicoccus paucihalophilus</name>
    <dbReference type="NCBI Taxonomy" id="1008153"/>
    <lineage>
        <taxon>Archaea</taxon>
        <taxon>Methanobacteriati</taxon>
        <taxon>Methanobacteriota</taxon>
        <taxon>Stenosarchaea group</taxon>
        <taxon>Halobacteria</taxon>
        <taxon>Halobacteriales</taxon>
        <taxon>Halococcaceae</taxon>
        <taxon>Halalkalicoccus</taxon>
    </lineage>
</organism>
<dbReference type="AlphaFoldDB" id="A0A151ADX7"/>
<dbReference type="InterPro" id="IPR019587">
    <property type="entry name" value="Polyketide_cyclase/dehydratase"/>
</dbReference>
<dbReference type="OrthoDB" id="167073at2157"/>
<name>A0A151ADX7_9EURY</name>
<evidence type="ECO:0000313" key="2">
    <source>
        <dbReference type="Proteomes" id="UP000075321"/>
    </source>
</evidence>